<evidence type="ECO:0000313" key="7">
    <source>
        <dbReference type="EMBL" id="NXU76013.1"/>
    </source>
</evidence>
<organism evidence="7 8">
    <name type="scientific">Oreotrochilus melanogaster</name>
    <dbReference type="NCBI Taxonomy" id="689266"/>
    <lineage>
        <taxon>Eukaryota</taxon>
        <taxon>Metazoa</taxon>
        <taxon>Chordata</taxon>
        <taxon>Craniata</taxon>
        <taxon>Vertebrata</taxon>
        <taxon>Euteleostomi</taxon>
        <taxon>Archelosauria</taxon>
        <taxon>Archosauria</taxon>
        <taxon>Dinosauria</taxon>
        <taxon>Saurischia</taxon>
        <taxon>Theropoda</taxon>
        <taxon>Coelurosauria</taxon>
        <taxon>Aves</taxon>
        <taxon>Neognathae</taxon>
        <taxon>Neoaves</taxon>
        <taxon>Strisores</taxon>
        <taxon>Apodiformes</taxon>
        <taxon>Trochilidae</taxon>
        <taxon>Oreotrochilus</taxon>
    </lineage>
</organism>
<name>A0A7L3NBV3_9AVES</name>
<keyword evidence="5" id="KW-0143">Chaperone</keyword>
<feature type="transmembrane region" description="Helical" evidence="6">
    <location>
        <begin position="138"/>
        <end position="161"/>
    </location>
</feature>
<reference evidence="7 8" key="1">
    <citation type="submission" date="2019-09" db="EMBL/GenBank/DDBJ databases">
        <title>Bird 10,000 Genomes (B10K) Project - Family phase.</title>
        <authorList>
            <person name="Zhang G."/>
        </authorList>
    </citation>
    <scope>NUCLEOTIDE SEQUENCE [LARGE SCALE GENOMIC DNA]</scope>
    <source>
        <strain evidence="7">OUT-0002</strain>
    </source>
</reference>
<dbReference type="InterPro" id="IPR044632">
    <property type="entry name" value="DNAJC25-like"/>
</dbReference>
<evidence type="ECO:0000313" key="8">
    <source>
        <dbReference type="Proteomes" id="UP000579904"/>
    </source>
</evidence>
<comment type="subcellular location">
    <subcellularLocation>
        <location evidence="1">Membrane</location>
    </subcellularLocation>
</comment>
<accession>A0A7L3NBV3</accession>
<proteinExistence type="predicted"/>
<evidence type="ECO:0000256" key="3">
    <source>
        <dbReference type="ARBA" id="ARBA00022989"/>
    </source>
</evidence>
<dbReference type="EMBL" id="VZUB01009544">
    <property type="protein sequence ID" value="NXU76013.1"/>
    <property type="molecule type" value="Genomic_DNA"/>
</dbReference>
<evidence type="ECO:0000256" key="4">
    <source>
        <dbReference type="ARBA" id="ARBA00023136"/>
    </source>
</evidence>
<dbReference type="GO" id="GO:0006457">
    <property type="term" value="P:protein folding"/>
    <property type="evidence" value="ECO:0007669"/>
    <property type="project" value="InterPro"/>
</dbReference>
<feature type="non-terminal residue" evidence="7">
    <location>
        <position position="253"/>
    </location>
</feature>
<gene>
    <name evidence="7" type="primary">Dnajc25</name>
    <name evidence="7" type="ORF">OREMEL_R09845</name>
</gene>
<dbReference type="PANTHER" id="PTHR44176:SF1">
    <property type="entry name" value="DNAJ HOMOLOG SUBFAMILY C MEMBER 25"/>
    <property type="match status" value="1"/>
</dbReference>
<keyword evidence="2 6" id="KW-0812">Transmembrane</keyword>
<keyword evidence="8" id="KW-1185">Reference proteome</keyword>
<comment type="caution">
    <text evidence="7">The sequence shown here is derived from an EMBL/GenBank/DDBJ whole genome shotgun (WGS) entry which is preliminary data.</text>
</comment>
<dbReference type="Proteomes" id="UP000579904">
    <property type="component" value="Unassembled WGS sequence"/>
</dbReference>
<evidence type="ECO:0000256" key="6">
    <source>
        <dbReference type="SAM" id="Phobius"/>
    </source>
</evidence>
<evidence type="ECO:0000256" key="2">
    <source>
        <dbReference type="ARBA" id="ARBA00022692"/>
    </source>
</evidence>
<feature type="transmembrane region" description="Helical" evidence="6">
    <location>
        <begin position="43"/>
        <end position="61"/>
    </location>
</feature>
<evidence type="ECO:0000256" key="1">
    <source>
        <dbReference type="ARBA" id="ARBA00004370"/>
    </source>
</evidence>
<evidence type="ECO:0000256" key="5">
    <source>
        <dbReference type="ARBA" id="ARBA00023186"/>
    </source>
</evidence>
<protein>
    <submittedName>
        <fullName evidence="7">DJC25 protein</fullName>
    </submittedName>
</protein>
<feature type="non-terminal residue" evidence="7">
    <location>
        <position position="1"/>
    </location>
</feature>
<keyword evidence="4 6" id="KW-0472">Membrane</keyword>
<dbReference type="AlphaFoldDB" id="A0A7L3NBV3"/>
<keyword evidence="3 6" id="KW-1133">Transmembrane helix</keyword>
<sequence length="253" mass="31427">YLILQDEETRKDYDYMLDHPEEYYRHYYHYYSRRLAPKVDVRLVILVTVCAISVFQFFSWWNSYNEAINYLATVPKYRIQATEIARQQGLLNKTKEKGKNRRSKEEIREEEEEIIKDIIKNKIDIKGGYQKPKIYDILLFQILLAPFYLCKYIGWYCWWIYCFTIKGQEYGVEEKLYIIRRFMKMSKSQFDSLEEHQKETFLERQLWIRENYEVYKREQEEELKKKMAMDPRWKRYRRWMKNEGPGRLTFMDD</sequence>
<dbReference type="GO" id="GO:0005789">
    <property type="term" value="C:endoplasmic reticulum membrane"/>
    <property type="evidence" value="ECO:0007669"/>
    <property type="project" value="TreeGrafter"/>
</dbReference>
<dbReference type="PANTHER" id="PTHR44176">
    <property type="entry name" value="DNAJ HOMOLOG SUBFAMILY C MEMBER 25"/>
    <property type="match status" value="1"/>
</dbReference>
<dbReference type="OrthoDB" id="270167at2759"/>